<dbReference type="Proteomes" id="UP000651112">
    <property type="component" value="Unassembled WGS sequence"/>
</dbReference>
<dbReference type="SUPFAM" id="SSF51306">
    <property type="entry name" value="LexA/Signal peptidase"/>
    <property type="match status" value="1"/>
</dbReference>
<name>A0ABR7XXD4_9SPHI</name>
<dbReference type="Pfam" id="PF00717">
    <property type="entry name" value="Peptidase_S24"/>
    <property type="match status" value="1"/>
</dbReference>
<sequence>MDKNDAEVTLIKNAEFFKMVEQHLDEGNQVWIPVVGKSMEPFLRERDTACLQTVGVADIAVGDIVLAKWRQRHVLHRVVRKETNELWLVGDNNLVQVEKIPAADLIAAVVEAHRAGKPLSVCNTLNKNLGIVWYYLRLPRRVVAAIKRRIWE</sequence>
<dbReference type="InterPro" id="IPR015927">
    <property type="entry name" value="Peptidase_S24_S26A/B/C"/>
</dbReference>
<dbReference type="InterPro" id="IPR036286">
    <property type="entry name" value="LexA/Signal_pep-like_sf"/>
</dbReference>
<feature type="domain" description="Peptidase S24/S26A/S26B/S26C" evidence="1">
    <location>
        <begin position="20"/>
        <end position="106"/>
    </location>
</feature>
<protein>
    <submittedName>
        <fullName evidence="2">S24/S26 family peptidase</fullName>
    </submittedName>
</protein>
<evidence type="ECO:0000313" key="3">
    <source>
        <dbReference type="Proteomes" id="UP000651112"/>
    </source>
</evidence>
<accession>A0ABR7XXD4</accession>
<evidence type="ECO:0000313" key="2">
    <source>
        <dbReference type="EMBL" id="MBD1423720.1"/>
    </source>
</evidence>
<evidence type="ECO:0000259" key="1">
    <source>
        <dbReference type="Pfam" id="PF00717"/>
    </source>
</evidence>
<dbReference type="EMBL" id="JACNYL010000006">
    <property type="protein sequence ID" value="MBD1423720.1"/>
    <property type="molecule type" value="Genomic_DNA"/>
</dbReference>
<dbReference type="RefSeq" id="WP_190315498.1">
    <property type="nucleotide sequence ID" value="NZ_JACNYL010000006.1"/>
</dbReference>
<dbReference type="Gene3D" id="2.10.109.10">
    <property type="entry name" value="Umud Fragment, subunit A"/>
    <property type="match status" value="1"/>
</dbReference>
<comment type="caution">
    <text evidence="2">The sequence shown here is derived from an EMBL/GenBank/DDBJ whole genome shotgun (WGS) entry which is preliminary data.</text>
</comment>
<keyword evidence="3" id="KW-1185">Reference proteome</keyword>
<gene>
    <name evidence="2" type="ORF">H8B21_19335</name>
</gene>
<reference evidence="2 3" key="1">
    <citation type="submission" date="2020-08" db="EMBL/GenBank/DDBJ databases">
        <title>Sphingobacterium sp. DN00404 isolated from aquaculture water.</title>
        <authorList>
            <person name="Zhang M."/>
        </authorList>
    </citation>
    <scope>NUCLEOTIDE SEQUENCE [LARGE SCALE GENOMIC DNA]</scope>
    <source>
        <strain evidence="2 3">KCTC 42746</strain>
    </source>
</reference>
<proteinExistence type="predicted"/>
<dbReference type="CDD" id="cd06462">
    <property type="entry name" value="Peptidase_S24_S26"/>
    <property type="match status" value="1"/>
</dbReference>
<organism evidence="2 3">
    <name type="scientific">Sphingobacterium chuzhouense</name>
    <dbReference type="NCBI Taxonomy" id="1742264"/>
    <lineage>
        <taxon>Bacteria</taxon>
        <taxon>Pseudomonadati</taxon>
        <taxon>Bacteroidota</taxon>
        <taxon>Sphingobacteriia</taxon>
        <taxon>Sphingobacteriales</taxon>
        <taxon>Sphingobacteriaceae</taxon>
        <taxon>Sphingobacterium</taxon>
    </lineage>
</organism>